<dbReference type="EMBL" id="CP022098">
    <property type="protein sequence ID" value="ATB43204.1"/>
    <property type="molecule type" value="Genomic_DNA"/>
</dbReference>
<feature type="domain" description="HTH lysR-type" evidence="5">
    <location>
        <begin position="2"/>
        <end position="59"/>
    </location>
</feature>
<keyword evidence="3" id="KW-0238">DNA-binding</keyword>
<dbReference type="GO" id="GO:0043565">
    <property type="term" value="F:sequence-specific DNA binding"/>
    <property type="evidence" value="ECO:0007669"/>
    <property type="project" value="TreeGrafter"/>
</dbReference>
<gene>
    <name evidence="6" type="ORF">CYFUS_008684</name>
</gene>
<evidence type="ECO:0000256" key="4">
    <source>
        <dbReference type="ARBA" id="ARBA00023163"/>
    </source>
</evidence>
<evidence type="ECO:0000256" key="2">
    <source>
        <dbReference type="ARBA" id="ARBA00023015"/>
    </source>
</evidence>
<evidence type="ECO:0000313" key="7">
    <source>
        <dbReference type="Proteomes" id="UP000217257"/>
    </source>
</evidence>
<dbReference type="GO" id="GO:0006351">
    <property type="term" value="P:DNA-templated transcription"/>
    <property type="evidence" value="ECO:0007669"/>
    <property type="project" value="TreeGrafter"/>
</dbReference>
<protein>
    <recommendedName>
        <fullName evidence="5">HTH lysR-type domain-containing protein</fullName>
    </recommendedName>
</protein>
<dbReference type="Proteomes" id="UP000217257">
    <property type="component" value="Chromosome"/>
</dbReference>
<dbReference type="InterPro" id="IPR036388">
    <property type="entry name" value="WH-like_DNA-bd_sf"/>
</dbReference>
<comment type="similarity">
    <text evidence="1">Belongs to the LysR transcriptional regulatory family.</text>
</comment>
<sequence>MFGWDDARYFLEIHRAGSLSAAGRGLRVNQSTVGRRLAALESVLGVRLFDRTPGGYLLTPAGETLLPRAERMEEEALAAARDVAGGEARLAGTVRLTSPEAFGSRFLTTRLADFHQRYPDITLELVADNRAFSLSRREADVALRLARPAQPLLVTRQLAEVGTTLYASKGYLAARGRPRPPDFSGHQLIGFDETFQPEAEVRWLAQHARNARVVFKSNSPQSQLAAAEAGMGLALLPCYLADPVPGLVRVLPVSKGVVRGLWLVLHRDLRHTARVRALADFLADTLHRERLALRGGPESKG</sequence>
<reference evidence="6 7" key="1">
    <citation type="submission" date="2017-06" db="EMBL/GenBank/DDBJ databases">
        <title>Sequencing and comparative analysis of myxobacterial genomes.</title>
        <authorList>
            <person name="Rupp O."/>
            <person name="Goesmann A."/>
            <person name="Sogaard-Andersen L."/>
        </authorList>
    </citation>
    <scope>NUCLEOTIDE SEQUENCE [LARGE SCALE GENOMIC DNA]</scope>
    <source>
        <strain evidence="6 7">DSM 52655</strain>
    </source>
</reference>
<dbReference type="PROSITE" id="PS50931">
    <property type="entry name" value="HTH_LYSR"/>
    <property type="match status" value="1"/>
</dbReference>
<proteinExistence type="inferred from homology"/>
<dbReference type="AlphaFoldDB" id="A0A250JH38"/>
<dbReference type="SUPFAM" id="SSF53850">
    <property type="entry name" value="Periplasmic binding protein-like II"/>
    <property type="match status" value="1"/>
</dbReference>
<dbReference type="InterPro" id="IPR000847">
    <property type="entry name" value="LysR_HTH_N"/>
</dbReference>
<evidence type="ECO:0000313" key="6">
    <source>
        <dbReference type="EMBL" id="ATB43204.1"/>
    </source>
</evidence>
<dbReference type="Gene3D" id="3.40.190.290">
    <property type="match status" value="1"/>
</dbReference>
<keyword evidence="2" id="KW-0805">Transcription regulation</keyword>
<dbReference type="PANTHER" id="PTHR30537">
    <property type="entry name" value="HTH-TYPE TRANSCRIPTIONAL REGULATOR"/>
    <property type="match status" value="1"/>
</dbReference>
<organism evidence="6 7">
    <name type="scientific">Cystobacter fuscus</name>
    <dbReference type="NCBI Taxonomy" id="43"/>
    <lineage>
        <taxon>Bacteria</taxon>
        <taxon>Pseudomonadati</taxon>
        <taxon>Myxococcota</taxon>
        <taxon>Myxococcia</taxon>
        <taxon>Myxococcales</taxon>
        <taxon>Cystobacterineae</taxon>
        <taxon>Archangiaceae</taxon>
        <taxon>Cystobacter</taxon>
    </lineage>
</organism>
<dbReference type="RefSeq" id="WP_095990651.1">
    <property type="nucleotide sequence ID" value="NZ_CP022098.1"/>
</dbReference>
<dbReference type="InterPro" id="IPR058163">
    <property type="entry name" value="LysR-type_TF_proteobact-type"/>
</dbReference>
<dbReference type="Pfam" id="PF03466">
    <property type="entry name" value="LysR_substrate"/>
    <property type="match status" value="1"/>
</dbReference>
<keyword evidence="4" id="KW-0804">Transcription</keyword>
<dbReference type="InterPro" id="IPR005119">
    <property type="entry name" value="LysR_subst-bd"/>
</dbReference>
<name>A0A250JH38_9BACT</name>
<evidence type="ECO:0000256" key="3">
    <source>
        <dbReference type="ARBA" id="ARBA00023125"/>
    </source>
</evidence>
<dbReference type="SUPFAM" id="SSF46785">
    <property type="entry name" value="Winged helix' DNA-binding domain"/>
    <property type="match status" value="1"/>
</dbReference>
<dbReference type="KEGG" id="cfus:CYFUS_008684"/>
<dbReference type="InterPro" id="IPR036390">
    <property type="entry name" value="WH_DNA-bd_sf"/>
</dbReference>
<accession>A0A250JH38</accession>
<dbReference type="Gene3D" id="1.10.10.10">
    <property type="entry name" value="Winged helix-like DNA-binding domain superfamily/Winged helix DNA-binding domain"/>
    <property type="match status" value="1"/>
</dbReference>
<dbReference type="GO" id="GO:0003700">
    <property type="term" value="F:DNA-binding transcription factor activity"/>
    <property type="evidence" value="ECO:0007669"/>
    <property type="project" value="InterPro"/>
</dbReference>
<evidence type="ECO:0000256" key="1">
    <source>
        <dbReference type="ARBA" id="ARBA00009437"/>
    </source>
</evidence>
<dbReference type="CDD" id="cd08422">
    <property type="entry name" value="PBP2_CrgA_like"/>
    <property type="match status" value="1"/>
</dbReference>
<dbReference type="Pfam" id="PF00126">
    <property type="entry name" value="HTH_1"/>
    <property type="match status" value="1"/>
</dbReference>
<dbReference type="PANTHER" id="PTHR30537:SF3">
    <property type="entry name" value="TRANSCRIPTIONAL REGULATORY PROTEIN"/>
    <property type="match status" value="1"/>
</dbReference>
<evidence type="ECO:0000259" key="5">
    <source>
        <dbReference type="PROSITE" id="PS50931"/>
    </source>
</evidence>